<dbReference type="PROSITE" id="PS00107">
    <property type="entry name" value="PROTEIN_KINASE_ATP"/>
    <property type="match status" value="1"/>
</dbReference>
<dbReference type="GO" id="GO:0004674">
    <property type="term" value="F:protein serine/threonine kinase activity"/>
    <property type="evidence" value="ECO:0007669"/>
    <property type="project" value="TreeGrafter"/>
</dbReference>
<evidence type="ECO:0000313" key="7">
    <source>
        <dbReference type="Proteomes" id="UP000654075"/>
    </source>
</evidence>
<keyword evidence="1" id="KW-0547">Nucleotide-binding</keyword>
<comment type="caution">
    <text evidence="6">The sequence shown here is derived from an EMBL/GenBank/DDBJ whole genome shotgun (WGS) entry which is preliminary data.</text>
</comment>
<name>A0A813I0A7_POLGL</name>
<feature type="compositionally biased region" description="Basic and acidic residues" evidence="3">
    <location>
        <begin position="1836"/>
        <end position="1846"/>
    </location>
</feature>
<keyword evidence="4" id="KW-0812">Transmembrane</keyword>
<feature type="compositionally biased region" description="Polar residues" evidence="3">
    <location>
        <begin position="2661"/>
        <end position="2670"/>
    </location>
</feature>
<gene>
    <name evidence="6" type="ORF">PGLA1383_LOCUS57455</name>
</gene>
<dbReference type="InterPro" id="IPR011009">
    <property type="entry name" value="Kinase-like_dom_sf"/>
</dbReference>
<dbReference type="GO" id="GO:0005524">
    <property type="term" value="F:ATP binding"/>
    <property type="evidence" value="ECO:0007669"/>
    <property type="project" value="UniProtKB-UniRule"/>
</dbReference>
<feature type="binding site" evidence="1">
    <location>
        <position position="741"/>
    </location>
    <ligand>
        <name>ATP</name>
        <dbReference type="ChEBI" id="CHEBI:30616"/>
    </ligand>
</feature>
<organism evidence="6 7">
    <name type="scientific">Polarella glacialis</name>
    <name type="common">Dinoflagellate</name>
    <dbReference type="NCBI Taxonomy" id="89957"/>
    <lineage>
        <taxon>Eukaryota</taxon>
        <taxon>Sar</taxon>
        <taxon>Alveolata</taxon>
        <taxon>Dinophyceae</taxon>
        <taxon>Suessiales</taxon>
        <taxon>Suessiaceae</taxon>
        <taxon>Polarella</taxon>
    </lineage>
</organism>
<feature type="transmembrane region" description="Helical" evidence="4">
    <location>
        <begin position="459"/>
        <end position="477"/>
    </location>
</feature>
<feature type="compositionally biased region" description="Acidic residues" evidence="3">
    <location>
        <begin position="1847"/>
        <end position="1856"/>
    </location>
</feature>
<feature type="region of interest" description="Disordered" evidence="3">
    <location>
        <begin position="1804"/>
        <end position="1865"/>
    </location>
</feature>
<evidence type="ECO:0000256" key="3">
    <source>
        <dbReference type="SAM" id="MobiDB-lite"/>
    </source>
</evidence>
<keyword evidence="4" id="KW-0472">Membrane</keyword>
<keyword evidence="1" id="KW-0067">ATP-binding</keyword>
<dbReference type="PROSITE" id="PS50011">
    <property type="entry name" value="PROTEIN_KINASE_DOM"/>
    <property type="match status" value="1"/>
</dbReference>
<evidence type="ECO:0000256" key="2">
    <source>
        <dbReference type="SAM" id="Coils"/>
    </source>
</evidence>
<reference evidence="6" key="1">
    <citation type="submission" date="2021-02" db="EMBL/GenBank/DDBJ databases">
        <authorList>
            <person name="Dougan E. K."/>
            <person name="Rhodes N."/>
            <person name="Thang M."/>
            <person name="Chan C."/>
        </authorList>
    </citation>
    <scope>NUCLEOTIDE SEQUENCE</scope>
</reference>
<evidence type="ECO:0000313" key="6">
    <source>
        <dbReference type="EMBL" id="CAE8643086.1"/>
    </source>
</evidence>
<keyword evidence="2" id="KW-0175">Coiled coil</keyword>
<dbReference type="Gene3D" id="2.60.120.920">
    <property type="match status" value="1"/>
</dbReference>
<dbReference type="Pfam" id="PF01145">
    <property type="entry name" value="Band_7"/>
    <property type="match status" value="1"/>
</dbReference>
<feature type="compositionally biased region" description="Basic and acidic residues" evidence="3">
    <location>
        <begin position="1804"/>
        <end position="1829"/>
    </location>
</feature>
<protein>
    <recommendedName>
        <fullName evidence="5">Protein kinase domain-containing protein</fullName>
    </recommendedName>
</protein>
<evidence type="ECO:0000256" key="1">
    <source>
        <dbReference type="PROSITE-ProRule" id="PRU10141"/>
    </source>
</evidence>
<feature type="coiled-coil region" evidence="2">
    <location>
        <begin position="3948"/>
        <end position="3975"/>
    </location>
</feature>
<feature type="region of interest" description="Disordered" evidence="3">
    <location>
        <begin position="1368"/>
        <end position="1408"/>
    </location>
</feature>
<dbReference type="Proteomes" id="UP000654075">
    <property type="component" value="Unassembled WGS sequence"/>
</dbReference>
<dbReference type="InterPro" id="IPR001107">
    <property type="entry name" value="Band_7"/>
</dbReference>
<feature type="non-terminal residue" evidence="6">
    <location>
        <position position="1"/>
    </location>
</feature>
<keyword evidence="4" id="KW-1133">Transmembrane helix</keyword>
<dbReference type="InterPro" id="IPR043136">
    <property type="entry name" value="B30.2/SPRY_sf"/>
</dbReference>
<dbReference type="InterPro" id="IPR018253">
    <property type="entry name" value="DnaJ_domain_CS"/>
</dbReference>
<feature type="transmembrane region" description="Helical" evidence="4">
    <location>
        <begin position="586"/>
        <end position="606"/>
    </location>
</feature>
<keyword evidence="7" id="KW-1185">Reference proteome</keyword>
<feature type="compositionally biased region" description="Basic and acidic residues" evidence="3">
    <location>
        <begin position="2267"/>
        <end position="2285"/>
    </location>
</feature>
<evidence type="ECO:0000256" key="4">
    <source>
        <dbReference type="SAM" id="Phobius"/>
    </source>
</evidence>
<accession>A0A813I0A7</accession>
<dbReference type="PROSITE" id="PS00636">
    <property type="entry name" value="DNAJ_1"/>
    <property type="match status" value="1"/>
</dbReference>
<feature type="region of interest" description="Disordered" evidence="3">
    <location>
        <begin position="1208"/>
        <end position="1227"/>
    </location>
</feature>
<dbReference type="InterPro" id="IPR017441">
    <property type="entry name" value="Protein_kinase_ATP_BS"/>
</dbReference>
<dbReference type="InterPro" id="IPR013320">
    <property type="entry name" value="ConA-like_dom_sf"/>
</dbReference>
<dbReference type="InterPro" id="IPR000719">
    <property type="entry name" value="Prot_kinase_dom"/>
</dbReference>
<feature type="compositionally biased region" description="Basic and acidic residues" evidence="3">
    <location>
        <begin position="2371"/>
        <end position="2383"/>
    </location>
</feature>
<feature type="domain" description="Protein kinase" evidence="5">
    <location>
        <begin position="714"/>
        <end position="975"/>
    </location>
</feature>
<feature type="region of interest" description="Disordered" evidence="3">
    <location>
        <begin position="2656"/>
        <end position="2683"/>
    </location>
</feature>
<feature type="region of interest" description="Disordered" evidence="3">
    <location>
        <begin position="2266"/>
        <end position="2296"/>
    </location>
</feature>
<dbReference type="Gene3D" id="1.10.510.10">
    <property type="entry name" value="Transferase(Phosphotransferase) domain 1"/>
    <property type="match status" value="1"/>
</dbReference>
<dbReference type="OrthoDB" id="422069at2759"/>
<dbReference type="EMBL" id="CAJNNV010033263">
    <property type="protein sequence ID" value="CAE8643086.1"/>
    <property type="molecule type" value="Genomic_DNA"/>
</dbReference>
<dbReference type="Gene3D" id="3.30.200.20">
    <property type="entry name" value="Phosphorylase Kinase, domain 1"/>
    <property type="match status" value="1"/>
</dbReference>
<dbReference type="InterPro" id="IPR051681">
    <property type="entry name" value="Ser/Thr_Kinases-Pseudokinases"/>
</dbReference>
<proteinExistence type="predicted"/>
<evidence type="ECO:0000259" key="5">
    <source>
        <dbReference type="PROSITE" id="PS50011"/>
    </source>
</evidence>
<dbReference type="SUPFAM" id="SSF49899">
    <property type="entry name" value="Concanavalin A-like lectins/glucanases"/>
    <property type="match status" value="1"/>
</dbReference>
<feature type="region of interest" description="Disordered" evidence="3">
    <location>
        <begin position="2351"/>
        <end position="2383"/>
    </location>
</feature>
<dbReference type="SUPFAM" id="SSF56112">
    <property type="entry name" value="Protein kinase-like (PK-like)"/>
    <property type="match status" value="1"/>
</dbReference>
<dbReference type="PANTHER" id="PTHR44329">
    <property type="entry name" value="SERINE/THREONINE-PROTEIN KINASE TNNI3K-RELATED"/>
    <property type="match status" value="1"/>
</dbReference>
<sequence>SCCVRLRLSVPPGQEAASQAFVLTDGRLAGREELGVLLEPVSADQAEGLLRTPGAADLHAAADGDGDRTSLDDARQKTTESLRQRAGKAAQVLHGEMLQFQVVSESPVFVREQPDARADRVGSLKRGDVIRGFPSGNWLQLTSESSSGWALIDGTSQGLGLFLEAHWSKVAVQAAFTEALVLEWPGLRSEQLAATYAVEWRGLGGGDSEGGHSVSKSSRVHLTGLPPSRNFRLRILACVPSTTQGLTPLRLNGPWYEAARLIAGHLPSAFSAGVSKAADPLGAARMGCQASKCSLYDAPEDSASYVNDPRSVLCHLNSMMALQHGPLEQASEMGFKGDDTSRYSFRDLSEVECRFPPSEQVVHAGVDEIVTGPGLDDDDLLGGIHFFLETNCALRKLVVRIPVSFKDKLVEEAWKCETAARLRKAVCQVGRTCTVLCLILIADDFRKDLASVDSRLLCTWIFVGVRAVLLFFCVLYAIPIKFMLKDERIMAVMSLEFVLLAFSNRYREAAITQQDFETCFPDSETISNTSDSLIILCMSAIQTAFFVTLPLRCSISMNMVLVVPGVYAATTLPLPDGLEGGLRRRLLMSAILFVIGLLGLVSRATMETGQRIKFLRLRLMKAEHTKEKVLRFEAEHEVIKGPFSRIVLSNSPGPMQDEEQSAVTQDTCSMPSTAIIFGRSQNNEMLSLQLQSMTLIAEREHWLINADHLECYDPDSSGLLGQGSFGLVFRGEYLGVPVAVKVPKLADCRGIAELSNEFRVFRRLRHPYIVAFYGALIADNADLVLVEELVDGPSLWNFVLNSSSPLDAETKRTILLSICYALVYLHSQVPTVVHGDLGANNVIVQKLTWQPKLIDFGLSRIQGQAAPMGGTPQWAAPEVVLGGAIPDPSADVFSFGRLAYFVVSGQVPLEGWGRGDILRLAQQGSVPDLCWADTSSTKVLALQHECQVLCRRSLVFNRTHRAKSLELAEELAAWPETGPVRTGPEEMKMPLLSTLAELRKRLFTHSLTVHLQRVYALFFLHGVVDGVIFFEWTSSSKKLQKVAVADAIPTSTPCIGVEVEHVLEEGLQQYWQQLDLYSPDTYLYAERTGSRDVLCSCVALDGSRAQKYLPKHFPAKSTTDTSDDLANLVAYAVQHRAVLLRAGPSVEAEKLGLVCKGQVLKGREYQGWLQLTTDAASKAGVPGHRAAWALIDGKQVGLGALLVRLREGQQQPPSLEESDEEKPPPGWRMEDVYSRPLEFEVCYKSVALRRRPRLSAKTLAMCNQGEKLLGFPKDGWLQTERKFRQNKVGWARIDATDIGHGVLLRCTMLKPHVVKCFAEDLATQDFFRIQVLRLELCVFIESPPPSIMAPKKVVSKVVAAKPATPEEKVPELKAAPVEKRKAEETPDEPAAKKEAKKEEEELEKDGAEDKRPALKVACGFNNVDCTLNVVPTLAGKVLMGLNEGGMQYLIAGARSNVGIKGGRYMYEVKIIEALNPTPKVPAAKQLVRLGFSTAGSPLVLGDADTGVYFDSDGGFAVGHQRKGTSQRFGRDQSVAVLLNLDAASPNANTVSLFCNGKRISKPQPLPESLHGKALFPHIAFRAVSLQVNMGPVPAKALPFSCRMVQGAATADAVVADAAVPKDGKYEVLVPVAFPDEGTFQWLDDFLEKNPTYVELSDRKLQDWAASSGLAKPRGGTNDKPAFAYGVPGMDDMSLRNMIASVAPIMPRNYVVMEVKSNLIAAERSTLLKRFSKAHFKKVAHVVMGEPSKEHKKKVHSIILKAKQDKANTDWRLKKAEKERKKQLVKRQKELAELRKQAEEKRKQMVEEAKKKAEEAKKKAEAGDEKKEEAASVEVEAPAKVEEKKEEEPEEVDDLGEEPPTAELSAEEQKLWFQPKVGAGDLAPAVLSKAFASFTIPEKEEGFDAINYEWQQEAKSKEYLRKWVVETKLTSRIEDLQPSQYFKDKAAAWQKQFGEWQTKQRAFKAAAPKKKEEISDGAKDISSVEDVSDIGGGEPLFAHFAPEDWALIQLRHELYLLQDAFQKDVNDPDRAGIPENHLAFYYNKYFKKGLNPKLFSLSTNLELFALLKDTVAIPADTQVLTSQLPAELESLGIFVKLTEENRRERQRRIDAGDETARLKFVTVPAAVIAPVKVVPAVVKGAGKGKGKGKWTKSNVVTVHGLKPDLPHYVRVRAFVMVPGQSAAKAFAELVSDWEEGHTAAPVDASEETHMTFDPLAKIRGKCSGCPGCKSFILSKYSYLMRLDQVLCRRCGCACTSHTVVGEYGKSSEQFDKEKAEGRRRQEEQRRQIGYAKPAQGHADRKVYSSEWMQQGSILGLLLNLKPKATFKIVSSAYEVLGDEGKRAAYHRTLRTKLSAPPATSRPQQKPPTAQKPEQRDRWPGGSEEAKANVILTVTHAVSGEELRMTVIKGTTVLWLKRAMCKRLKRGPPDAIDIRDNEGTSMDDQQRLLASQALRCVGLCLGPPKSVTIEIRDARTGVQHMVEVLDTATMAQIKTKVARELGVKEKDFAIGQKNHVRKGGFESFAGEEHLNGRTQLYVNGTHAVIYLKLDQALLLQKDLIQAYGTPHFQRQLDDLVAQYPLPESVANVKFREAFGRIVREAQQAALTRWGFEGDFAAQNMMAAFAKVGHTREVYDLSLEIDKLLRITTGGMIAGLPKERQEAQAKQQPGKTGQRSKDKPAGQRPPVTITVRHAVVEDDEPTPPSLQVTVPADATMRKVKQAIAEKLGLKRATSIKLVFTLHSRGKAGPIPDSGVTFASFKDDELVGSRRELLVFGADLRQSRPENQSGLQSTSVGEEVVVIVKQSDFLREARVKVFTASSLYDLKVATAKRLERWDVFQRGRLARLLPGGSLAPTLSEQELVGGDRVFVMQGIDLLHNNLQDLAEPQVQMEASTSPLPVLVSVVHALDGDKVAVSVPCTSSMAEVKRVLALKLGREEVRSEGQLVQKVGGLYVPYPDSERLGWRRALLFTGSELAALPPAERPSNQQRLAAAANRLDQIEVTVRKALDGAPGPAEITLKIAKGATMLELKAELARWLGRPELLKSARFVMNAGADGSLASFLDGEQVKGKRTVLLLGAGLDAAPWSPAQRAAVALERPPPSSLSPQEVQQLLEELQSALKEDNFDAVLDDIERARVKEKENWEEQSNQLFASGLTRVWGPHLAKRGFSEDEDGFQAMFRVVASYRRRAAVRRSAHELERALRFGPGDFFGVPASEEDRQAQAAEQELRRAVLLPERAEELLAGMRDLIAAVDFQESLDNVDGLTEVPRRQCLGMLFAVACKELVSDEFGYGAGKDGFGQMFEVWLNREDPLIAKLAREVEVLLRVPAGSWFGFSQSFGAEGATAATSSAAADTPGKTRRLGGWAVVRSVRENGLCQRKCVINCLVCQLDLLKTSAGHLETCAFEFGMLFVVTRPPVWVTVKNTVTMLEVLMKNTKKPQVRKAVAEELGRDEVLSSGRLVRPLEGPLDSEGLSSGSEGYVAYLDEEKLGNKRRHELPEPAGDFEHLALSMDCGVWSPGNAERRVTVSVPRGATMLQVKWAAAELLSSSQPEEGSEQERSKMAAAGSLAAPIGQTIALELFRDSEPLGQFRRLLWVDKDVASTDANHVLTDSAAADTQLPEDCEILQLVSSGGCKGELGTEEVSAELGLEDEEHRLEVAVISETTELAANSGESTVAAAAASMVVAVIPDTATDWQVEVLGQILGLVGGKLLRKADLSTMGDAAGQALPVQDWDGLEPRGADDSTASGNCVNLTGCLTMLFFVLFSTCTSSLSPNEFGLMRNYMSGSIGYQVQRGGFHITGPIRGYLPFPAAQVTMEFSAAYVTQAADRPPIKTRTGADPKDPDSGGQPLAISCAIQFQIVPAKLRDVYLAFGSYESAHQRFLLLSGNMVSNTAQEYTPQDFWTKRDRIAERMLHKINETLWYNGMVVATRFEMTKVEFAQSFEDSITSVQVAEQKRVVNEYEQQVQRVVQTISVLKSQNEAAIANISAAADATSKQIRAHANRDAFNLKQGMKATKYAQLKTALGFDQTQLAEYFKIKSIQGQGERGKVVIGLPGVGDLSGSRLAEVPKHEL</sequence>
<dbReference type="Pfam" id="PF00069">
    <property type="entry name" value="Pkinase"/>
    <property type="match status" value="1"/>
</dbReference>